<proteinExistence type="predicted"/>
<evidence type="ECO:0000313" key="2">
    <source>
        <dbReference type="Proteomes" id="UP001469553"/>
    </source>
</evidence>
<dbReference type="EMBL" id="JAHRIP010085239">
    <property type="protein sequence ID" value="MEQ2314267.1"/>
    <property type="molecule type" value="Genomic_DNA"/>
</dbReference>
<reference evidence="1 2" key="1">
    <citation type="submission" date="2021-06" db="EMBL/GenBank/DDBJ databases">
        <authorList>
            <person name="Palmer J.M."/>
        </authorList>
    </citation>
    <scope>NUCLEOTIDE SEQUENCE [LARGE SCALE GENOMIC DNA]</scope>
    <source>
        <strain evidence="1 2">AS_MEX2019</strain>
        <tissue evidence="1">Muscle</tissue>
    </source>
</reference>
<protein>
    <submittedName>
        <fullName evidence="1">Uncharacterized protein</fullName>
    </submittedName>
</protein>
<dbReference type="Proteomes" id="UP001469553">
    <property type="component" value="Unassembled WGS sequence"/>
</dbReference>
<evidence type="ECO:0000313" key="1">
    <source>
        <dbReference type="EMBL" id="MEQ2314267.1"/>
    </source>
</evidence>
<comment type="caution">
    <text evidence="1">The sequence shown here is derived from an EMBL/GenBank/DDBJ whole genome shotgun (WGS) entry which is preliminary data.</text>
</comment>
<accession>A0ABV1A856</accession>
<keyword evidence="2" id="KW-1185">Reference proteome</keyword>
<sequence>MGSILDTGFNLELFVVTRAVKRSAHGLEAAVLSLLLRAAAVMQELPLYNTLQDASPRRSFALFVPEPHFYSSDYLSKTGPVDFSVVLFAMSGFQQKFVEAERQSAHDARRSHSLQE</sequence>
<name>A0ABV1A856_9TELE</name>
<organism evidence="1 2">
    <name type="scientific">Ameca splendens</name>
    <dbReference type="NCBI Taxonomy" id="208324"/>
    <lineage>
        <taxon>Eukaryota</taxon>
        <taxon>Metazoa</taxon>
        <taxon>Chordata</taxon>
        <taxon>Craniata</taxon>
        <taxon>Vertebrata</taxon>
        <taxon>Euteleostomi</taxon>
        <taxon>Actinopterygii</taxon>
        <taxon>Neopterygii</taxon>
        <taxon>Teleostei</taxon>
        <taxon>Neoteleostei</taxon>
        <taxon>Acanthomorphata</taxon>
        <taxon>Ovalentaria</taxon>
        <taxon>Atherinomorphae</taxon>
        <taxon>Cyprinodontiformes</taxon>
        <taxon>Goodeidae</taxon>
        <taxon>Ameca</taxon>
    </lineage>
</organism>
<gene>
    <name evidence="1" type="ORF">AMECASPLE_010370</name>
</gene>